<keyword evidence="2" id="KW-1185">Reference proteome</keyword>
<accession>A0ABR3KAL6</accession>
<organism evidence="1 2">
    <name type="scientific">Trichinella spiralis</name>
    <name type="common">Trichina worm</name>
    <dbReference type="NCBI Taxonomy" id="6334"/>
    <lineage>
        <taxon>Eukaryota</taxon>
        <taxon>Metazoa</taxon>
        <taxon>Ecdysozoa</taxon>
        <taxon>Nematoda</taxon>
        <taxon>Enoplea</taxon>
        <taxon>Dorylaimia</taxon>
        <taxon>Trichinellida</taxon>
        <taxon>Trichinellidae</taxon>
        <taxon>Trichinella</taxon>
    </lineage>
</organism>
<name>A0ABR3KAL6_TRISP</name>
<evidence type="ECO:0000313" key="1">
    <source>
        <dbReference type="EMBL" id="KAL1232456.1"/>
    </source>
</evidence>
<sequence>MLLSNWTCFAAVFKFSRYICRNLYSKKRDFMGSDSGVYGRWSYLVLLWVQDEDVMIKKCCFCKSAPSLSPSVCLSVNRLIMLIQNKFTHLAYIILIIDEE</sequence>
<gene>
    <name evidence="1" type="ORF">TSPI_01973</name>
</gene>
<dbReference type="EMBL" id="JBEUSY010000451">
    <property type="protein sequence ID" value="KAL1232456.1"/>
    <property type="molecule type" value="Genomic_DNA"/>
</dbReference>
<proteinExistence type="predicted"/>
<dbReference type="Proteomes" id="UP001558632">
    <property type="component" value="Unassembled WGS sequence"/>
</dbReference>
<comment type="caution">
    <text evidence="1">The sequence shown here is derived from an EMBL/GenBank/DDBJ whole genome shotgun (WGS) entry which is preliminary data.</text>
</comment>
<evidence type="ECO:0000313" key="2">
    <source>
        <dbReference type="Proteomes" id="UP001558632"/>
    </source>
</evidence>
<protein>
    <submittedName>
        <fullName evidence="1">1,4-alpha-glucan branching enzyme GlgB</fullName>
    </submittedName>
</protein>
<reference evidence="1 2" key="1">
    <citation type="submission" date="2024-07" db="EMBL/GenBank/DDBJ databases">
        <title>Enhanced genomic and transcriptomic resources for Trichinella pseudospiralis and T. spiralis underpin the discovery of pronounced molecular differences between stages and species.</title>
        <authorList>
            <person name="Pasi K.K."/>
            <person name="La Rosa G."/>
            <person name="Gomez-Morales M.A."/>
            <person name="Tosini F."/>
            <person name="Sumanam S."/>
            <person name="Young N.D."/>
            <person name="Chang B.C."/>
            <person name="Robin G.B."/>
        </authorList>
    </citation>
    <scope>NUCLEOTIDE SEQUENCE [LARGE SCALE GENOMIC DNA]</scope>
    <source>
        <strain evidence="1">ISS534</strain>
    </source>
</reference>